<keyword evidence="4" id="KW-1185">Reference proteome</keyword>
<reference evidence="3 4" key="1">
    <citation type="journal article" date="2019" name="Genome Biol. Evol.">
        <title>Insights into the evolution of the New World diploid cottons (Gossypium, subgenus Houzingenia) based on genome sequencing.</title>
        <authorList>
            <person name="Grover C.E."/>
            <person name="Arick M.A. 2nd"/>
            <person name="Thrash A."/>
            <person name="Conover J.L."/>
            <person name="Sanders W.S."/>
            <person name="Peterson D.G."/>
            <person name="Frelichowski J.E."/>
            <person name="Scheffler J.A."/>
            <person name="Scheffler B.E."/>
            <person name="Wendel J.F."/>
        </authorList>
    </citation>
    <scope>NUCLEOTIDE SEQUENCE [LARGE SCALE GENOMIC DNA]</scope>
    <source>
        <strain evidence="3">1</strain>
        <tissue evidence="3">Leaf</tissue>
    </source>
</reference>
<dbReference type="Proteomes" id="UP000593576">
    <property type="component" value="Unassembled WGS sequence"/>
</dbReference>
<keyword evidence="2" id="KW-1133">Transmembrane helix</keyword>
<name>A0A7J9MVC9_GOSSC</name>
<feature type="transmembrane region" description="Helical" evidence="2">
    <location>
        <begin position="17"/>
        <end position="36"/>
    </location>
</feature>
<evidence type="ECO:0000256" key="2">
    <source>
        <dbReference type="SAM" id="Phobius"/>
    </source>
</evidence>
<evidence type="ECO:0000256" key="1">
    <source>
        <dbReference type="SAM" id="MobiDB-lite"/>
    </source>
</evidence>
<keyword evidence="2" id="KW-0812">Transmembrane</keyword>
<keyword evidence="2" id="KW-0472">Membrane</keyword>
<gene>
    <name evidence="3" type="ORF">Goshw_015390</name>
</gene>
<dbReference type="AlphaFoldDB" id="A0A7J9MVC9"/>
<accession>A0A7J9MVC9</accession>
<feature type="region of interest" description="Disordered" evidence="1">
    <location>
        <begin position="199"/>
        <end position="227"/>
    </location>
</feature>
<sequence>MDAICGPNDSRMRPTEFLANLNIWHVTVSLVVFAMVKMHESDQVMWYDFLPTREPFLTPKLETSPNYMAWFRHNGKSYLLLDSERSRQHPRRRLRWVPINPRSRDGDAVGLTSALSASKDPIVVQPPAPQHAPSFPAPTHYPGIYYARPLPTMSYYMSIPPTTPTHQWLADSVANTPNIVVLPKWVIFATVDLTQGDPRWAARTRSSPTTKERGKVNNQPRHARQGKAEVDELQVYKGYVVKGLRINGAVVDGANADTKMSILVKRACFIKLKHRCEEGKCNGSSSIIDFFVLSISTKCG</sequence>
<evidence type="ECO:0000313" key="3">
    <source>
        <dbReference type="EMBL" id="MBA0874339.1"/>
    </source>
</evidence>
<evidence type="ECO:0000313" key="4">
    <source>
        <dbReference type="Proteomes" id="UP000593576"/>
    </source>
</evidence>
<dbReference type="EMBL" id="JABFAF010000013">
    <property type="protein sequence ID" value="MBA0874339.1"/>
    <property type="molecule type" value="Genomic_DNA"/>
</dbReference>
<protein>
    <submittedName>
        <fullName evidence="3">Uncharacterized protein</fullName>
    </submittedName>
</protein>
<organism evidence="3 4">
    <name type="scientific">Gossypium schwendimanii</name>
    <name type="common">Cotton</name>
    <dbReference type="NCBI Taxonomy" id="34291"/>
    <lineage>
        <taxon>Eukaryota</taxon>
        <taxon>Viridiplantae</taxon>
        <taxon>Streptophyta</taxon>
        <taxon>Embryophyta</taxon>
        <taxon>Tracheophyta</taxon>
        <taxon>Spermatophyta</taxon>
        <taxon>Magnoliopsida</taxon>
        <taxon>eudicotyledons</taxon>
        <taxon>Gunneridae</taxon>
        <taxon>Pentapetalae</taxon>
        <taxon>rosids</taxon>
        <taxon>malvids</taxon>
        <taxon>Malvales</taxon>
        <taxon>Malvaceae</taxon>
        <taxon>Malvoideae</taxon>
        <taxon>Gossypium</taxon>
    </lineage>
</organism>
<dbReference type="OrthoDB" id="10562389at2759"/>
<comment type="caution">
    <text evidence="3">The sequence shown here is derived from an EMBL/GenBank/DDBJ whole genome shotgun (WGS) entry which is preliminary data.</text>
</comment>
<proteinExistence type="predicted"/>